<keyword evidence="7 9" id="KW-0496">Mitochondrion</keyword>
<protein>
    <recommendedName>
        <fullName evidence="9">Mitochondrial pyruvate carrier</fullName>
    </recommendedName>
</protein>
<dbReference type="Pfam" id="PF03650">
    <property type="entry name" value="MPC"/>
    <property type="match status" value="1"/>
</dbReference>
<keyword evidence="5 9" id="KW-0999">Mitochondrion inner membrane</keyword>
<keyword evidence="6 9" id="KW-1133">Transmembrane helix</keyword>
<dbReference type="GO" id="GO:0050833">
    <property type="term" value="F:pyruvate transmembrane transporter activity"/>
    <property type="evidence" value="ECO:0007669"/>
    <property type="project" value="EnsemblFungi"/>
</dbReference>
<comment type="caution">
    <text evidence="9">Lacks conserved residue(s) required for the propagation of feature annotation.</text>
</comment>
<keyword evidence="4 9" id="KW-0812">Transmembrane</keyword>
<evidence type="ECO:0000256" key="5">
    <source>
        <dbReference type="ARBA" id="ARBA00022792"/>
    </source>
</evidence>
<proteinExistence type="inferred from homology"/>
<dbReference type="OrthoDB" id="1697690at2759"/>
<dbReference type="PANTHER" id="PTHR14154">
    <property type="entry name" value="UPF0041 BRAIN PROTEIN 44-RELATED"/>
    <property type="match status" value="1"/>
</dbReference>
<dbReference type="OMA" id="CTTHFWG"/>
<comment type="subcellular location">
    <subcellularLocation>
        <location evidence="1 9">Mitochondrion inner membrane</location>
        <topology evidence="1 9">Multi-pass membrane protein</topology>
    </subcellularLocation>
</comment>
<dbReference type="EMBL" id="BDGX01000030">
    <property type="protein sequence ID" value="GAV50930.1"/>
    <property type="molecule type" value="Genomic_DNA"/>
</dbReference>
<keyword evidence="3 9" id="KW-0813">Transport</keyword>
<evidence type="ECO:0000313" key="11">
    <source>
        <dbReference type="Proteomes" id="UP000187013"/>
    </source>
</evidence>
<dbReference type="eggNOG" id="KOG1590">
    <property type="taxonomic scope" value="Eukaryota"/>
</dbReference>
<dbReference type="GO" id="GO:0005777">
    <property type="term" value="C:peroxisome"/>
    <property type="evidence" value="ECO:0007669"/>
    <property type="project" value="EnsemblFungi"/>
</dbReference>
<evidence type="ECO:0000256" key="9">
    <source>
        <dbReference type="RuleBase" id="RU363100"/>
    </source>
</evidence>
<dbReference type="AlphaFoldDB" id="A0A1Q3A5T2"/>
<organism evidence="10 11">
    <name type="scientific">Zygosaccharomyces rouxii</name>
    <dbReference type="NCBI Taxonomy" id="4956"/>
    <lineage>
        <taxon>Eukaryota</taxon>
        <taxon>Fungi</taxon>
        <taxon>Dikarya</taxon>
        <taxon>Ascomycota</taxon>
        <taxon>Saccharomycotina</taxon>
        <taxon>Saccharomycetes</taxon>
        <taxon>Saccharomycetales</taxon>
        <taxon>Saccharomycetaceae</taxon>
        <taxon>Zygosaccharomyces</taxon>
    </lineage>
</organism>
<evidence type="ECO:0000256" key="6">
    <source>
        <dbReference type="ARBA" id="ARBA00022989"/>
    </source>
</evidence>
<evidence type="ECO:0000256" key="8">
    <source>
        <dbReference type="ARBA" id="ARBA00023136"/>
    </source>
</evidence>
<evidence type="ECO:0000256" key="1">
    <source>
        <dbReference type="ARBA" id="ARBA00004448"/>
    </source>
</evidence>
<evidence type="ECO:0000313" key="10">
    <source>
        <dbReference type="EMBL" id="GAV50930.1"/>
    </source>
</evidence>
<keyword evidence="8 9" id="KW-0472">Membrane</keyword>
<gene>
    <name evidence="10" type="ORF">ZYGR_0AD01130</name>
</gene>
<reference evidence="10 11" key="1">
    <citation type="submission" date="2016-08" db="EMBL/GenBank/DDBJ databases">
        <title>Draft genome sequence of allopolyploid Zygosaccharomyces rouxii.</title>
        <authorList>
            <person name="Watanabe J."/>
            <person name="Uehara K."/>
            <person name="Mogi Y."/>
            <person name="Tsukioka Y."/>
        </authorList>
    </citation>
    <scope>NUCLEOTIDE SEQUENCE [LARGE SCALE GENOMIC DNA]</scope>
    <source>
        <strain evidence="10 11">NBRC 110957</strain>
    </source>
</reference>
<evidence type="ECO:0000256" key="3">
    <source>
        <dbReference type="ARBA" id="ARBA00022448"/>
    </source>
</evidence>
<evidence type="ECO:0000256" key="4">
    <source>
        <dbReference type="ARBA" id="ARBA00022692"/>
    </source>
</evidence>
<comment type="caution">
    <text evidence="10">The sequence shown here is derived from an EMBL/GenBank/DDBJ whole genome shotgun (WGS) entry which is preliminary data.</text>
</comment>
<evidence type="ECO:0000256" key="7">
    <source>
        <dbReference type="ARBA" id="ARBA00023128"/>
    </source>
</evidence>
<dbReference type="Proteomes" id="UP000187013">
    <property type="component" value="Unassembled WGS sequence"/>
</dbReference>
<dbReference type="InterPro" id="IPR005336">
    <property type="entry name" value="MPC"/>
</dbReference>
<comment type="function">
    <text evidence="9">Mediates the uptake of pyruvate into mitochondria.</text>
</comment>
<dbReference type="GO" id="GO:0006850">
    <property type="term" value="P:pyruvate import into mitochondria"/>
    <property type="evidence" value="ECO:0007669"/>
    <property type="project" value="EnsemblFungi"/>
</dbReference>
<dbReference type="GO" id="GO:7770001">
    <property type="term" value="C:mitochondrial pyruvate carrier complex"/>
    <property type="evidence" value="ECO:0007669"/>
    <property type="project" value="EnsemblFungi"/>
</dbReference>
<accession>A0A1Q3A5T2</accession>
<name>A0A1Q3A5T2_ZYGRO</name>
<comment type="similarity">
    <text evidence="2 9">Belongs to the mitochondrial pyruvate carrier (MPC) (TC 2.A.105) family.</text>
</comment>
<feature type="transmembrane region" description="Helical" evidence="9">
    <location>
        <begin position="54"/>
        <end position="75"/>
    </location>
</feature>
<sequence length="127" mass="14344">MSQPVQRAAQRSLISRYVNKETLKYIFTTHFWGPVSNFGIPIAAIYDLQKDPTLISGTMTSALLVYSAVFMRYAFAVTPKNFLLFGCHVINETAQLGQAYRFLDYNYFSSPEKQAAIKAKYATVVPN</sequence>
<evidence type="ECO:0000256" key="2">
    <source>
        <dbReference type="ARBA" id="ARBA00006416"/>
    </source>
</evidence>